<feature type="coiled-coil region" evidence="1">
    <location>
        <begin position="214"/>
        <end position="246"/>
    </location>
</feature>
<evidence type="ECO:0000256" key="1">
    <source>
        <dbReference type="SAM" id="Coils"/>
    </source>
</evidence>
<dbReference type="RefSeq" id="WP_221005694.1">
    <property type="nucleotide sequence ID" value="NZ_CP081150.1"/>
</dbReference>
<gene>
    <name evidence="3" type="ORF">K4H28_13625</name>
</gene>
<organism evidence="3 4">
    <name type="scientific">Deefgea tanakiae</name>
    <dbReference type="NCBI Taxonomy" id="2865840"/>
    <lineage>
        <taxon>Bacteria</taxon>
        <taxon>Pseudomonadati</taxon>
        <taxon>Pseudomonadota</taxon>
        <taxon>Betaproteobacteria</taxon>
        <taxon>Neisseriales</taxon>
        <taxon>Chitinibacteraceae</taxon>
        <taxon>Deefgea</taxon>
    </lineage>
</organism>
<reference evidence="3 4" key="1">
    <citation type="submission" date="2021-08" db="EMBL/GenBank/DDBJ databases">
        <title>complete genome sequencing of Deefgea sp. D25.</title>
        <authorList>
            <person name="Bae J.-W."/>
            <person name="Gim D.-H."/>
        </authorList>
    </citation>
    <scope>NUCLEOTIDE SEQUENCE [LARGE SCALE GENOMIC DNA]</scope>
    <source>
        <strain evidence="3 4">D25</strain>
    </source>
</reference>
<evidence type="ECO:0000256" key="2">
    <source>
        <dbReference type="SAM" id="MobiDB-lite"/>
    </source>
</evidence>
<sequence length="281" mass="29663">MNSIKFQPSLLLPSLARPRLDEAQADKKSEPKNIGLDFFKQMQSQKTEMVSSRKQAAQARMAQLKAQIENALRFAHIGSGNPRMVAQLAKELKALVAQYGGSSGSVGNMVMPTVNGEQGNTAQATAATEQGAEQSVDVAQMAEAAQVAAEATTAAASAEDAVAQDQAEEKTKDQLENNATTPNTSRQGDAGDKAFFALAKELAQKLKLLLAIENQKIKTEADQKDAKIAKKEIEAVGEAIEKAEISVANEHAEITTMNASASYDAGGGISSSTESSMSTFA</sequence>
<keyword evidence="4" id="KW-1185">Reference proteome</keyword>
<dbReference type="Proteomes" id="UP000825679">
    <property type="component" value="Chromosome"/>
</dbReference>
<feature type="compositionally biased region" description="Polar residues" evidence="2">
    <location>
        <begin position="176"/>
        <end position="187"/>
    </location>
</feature>
<proteinExistence type="predicted"/>
<name>A0ABX8Z412_9NEIS</name>
<keyword evidence="1" id="KW-0175">Coiled coil</keyword>
<evidence type="ECO:0000313" key="3">
    <source>
        <dbReference type="EMBL" id="QZA77311.1"/>
    </source>
</evidence>
<feature type="region of interest" description="Disordered" evidence="2">
    <location>
        <begin position="157"/>
        <end position="190"/>
    </location>
</feature>
<dbReference type="EMBL" id="CP081150">
    <property type="protein sequence ID" value="QZA77311.1"/>
    <property type="molecule type" value="Genomic_DNA"/>
</dbReference>
<accession>A0ABX8Z412</accession>
<evidence type="ECO:0000313" key="4">
    <source>
        <dbReference type="Proteomes" id="UP000825679"/>
    </source>
</evidence>
<protein>
    <submittedName>
        <fullName evidence="3">Uncharacterized protein</fullName>
    </submittedName>
</protein>